<dbReference type="Proteomes" id="UP000683310">
    <property type="component" value="Chromosome"/>
</dbReference>
<name>A0ABX8CTV2_9NOCA</name>
<proteinExistence type="predicted"/>
<sequence length="165" mass="16723">MRKGRIGLALSAFAAVAVSLAGSPLAAADIQSLSVNATSRSYDAGMMAWSIEVWVTCDPASTPVAPPIHLTDNGAPISGSPVAAGTGYGPSLVCAYSNGTQHESPTRATYTPRTLGAHHIVATQYRPDGSVLSTMSQDVNVTESPCTVIGSVALPISCMTSGSAS</sequence>
<organism evidence="2 3">
    <name type="scientific">Nocardia tengchongensis</name>
    <dbReference type="NCBI Taxonomy" id="2055889"/>
    <lineage>
        <taxon>Bacteria</taxon>
        <taxon>Bacillati</taxon>
        <taxon>Actinomycetota</taxon>
        <taxon>Actinomycetes</taxon>
        <taxon>Mycobacteriales</taxon>
        <taxon>Nocardiaceae</taxon>
        <taxon>Nocardia</taxon>
    </lineage>
</organism>
<accession>A0ABX8CTV2</accession>
<dbReference type="EMBL" id="CP074371">
    <property type="protein sequence ID" value="QVI21625.1"/>
    <property type="molecule type" value="Genomic_DNA"/>
</dbReference>
<evidence type="ECO:0008006" key="4">
    <source>
        <dbReference type="Google" id="ProtNLM"/>
    </source>
</evidence>
<evidence type="ECO:0000313" key="3">
    <source>
        <dbReference type="Proteomes" id="UP000683310"/>
    </source>
</evidence>
<keyword evidence="3" id="KW-1185">Reference proteome</keyword>
<dbReference type="RefSeq" id="WP_213557727.1">
    <property type="nucleotide sequence ID" value="NZ_JBHZDV010000013.1"/>
</dbReference>
<keyword evidence="1" id="KW-0732">Signal</keyword>
<feature type="chain" id="PRO_5045580799" description="Ig-like domain-containing protein" evidence="1">
    <location>
        <begin position="29"/>
        <end position="165"/>
    </location>
</feature>
<protein>
    <recommendedName>
        <fullName evidence="4">Ig-like domain-containing protein</fullName>
    </recommendedName>
</protein>
<feature type="signal peptide" evidence="1">
    <location>
        <begin position="1"/>
        <end position="28"/>
    </location>
</feature>
<evidence type="ECO:0000256" key="1">
    <source>
        <dbReference type="SAM" id="SignalP"/>
    </source>
</evidence>
<reference evidence="2 3" key="1">
    <citation type="submission" date="2021-04" db="EMBL/GenBank/DDBJ databases">
        <title>Nocardia tengchongensis.</title>
        <authorList>
            <person name="Zhuang k."/>
            <person name="Ran Y."/>
            <person name="Li W."/>
        </authorList>
    </citation>
    <scope>NUCLEOTIDE SEQUENCE [LARGE SCALE GENOMIC DNA]</scope>
    <source>
        <strain evidence="2 3">CFH S0057</strain>
    </source>
</reference>
<gene>
    <name evidence="2" type="ORF">KHQ06_37970</name>
</gene>
<evidence type="ECO:0000313" key="2">
    <source>
        <dbReference type="EMBL" id="QVI21625.1"/>
    </source>
</evidence>